<comment type="similarity">
    <text evidence="1">Belongs to the glycosyltransferase 2 family.</text>
</comment>
<dbReference type="Proteomes" id="UP000321721">
    <property type="component" value="Unassembled WGS sequence"/>
</dbReference>
<organism evidence="5 6">
    <name type="scientific">Vicingus serpentipes</name>
    <dbReference type="NCBI Taxonomy" id="1926625"/>
    <lineage>
        <taxon>Bacteria</taxon>
        <taxon>Pseudomonadati</taxon>
        <taxon>Bacteroidota</taxon>
        <taxon>Flavobacteriia</taxon>
        <taxon>Flavobacteriales</taxon>
        <taxon>Vicingaceae</taxon>
        <taxon>Vicingus</taxon>
    </lineage>
</organism>
<evidence type="ECO:0000256" key="1">
    <source>
        <dbReference type="ARBA" id="ARBA00006739"/>
    </source>
</evidence>
<dbReference type="Pfam" id="PF00535">
    <property type="entry name" value="Glycos_transf_2"/>
    <property type="match status" value="1"/>
</dbReference>
<keyword evidence="6" id="KW-1185">Reference proteome</keyword>
<gene>
    <name evidence="5" type="ORF">FRY74_06090</name>
</gene>
<dbReference type="RefSeq" id="WP_147099632.1">
    <property type="nucleotide sequence ID" value="NZ_VOOS01000002.1"/>
</dbReference>
<dbReference type="PANTHER" id="PTHR43179">
    <property type="entry name" value="RHAMNOSYLTRANSFERASE WBBL"/>
    <property type="match status" value="1"/>
</dbReference>
<dbReference type="Gene3D" id="3.90.550.10">
    <property type="entry name" value="Spore Coat Polysaccharide Biosynthesis Protein SpsA, Chain A"/>
    <property type="match status" value="1"/>
</dbReference>
<evidence type="ECO:0000256" key="3">
    <source>
        <dbReference type="ARBA" id="ARBA00022679"/>
    </source>
</evidence>
<sequence>MDKVAVVILNWNGKDYLEKFLPNVLQYSKQNAKVYVADNASTDDSINFIKNNFPDVGVVINDKNYGFAEGYNEALKKIKAEYFVLLNSDVEVTENWIDPIIELMDKDCSIAACQPKIKDYNNKNFFEYAGAAGGFIDYLGYPLCRGRIFNHIEEDKGQYDDIAEIFWATGACMFIRASVFNELEGLDNHFFAHMEEIDLCWRMKNSGYKVMYHPNSSVYHVGGGTLNKINPQKTYLNFRNNLFLLHKNLPKNKRFKIIFTRLILDGLAGIKMLLEGKPKHTLAILKAHFHFYGDIKQNNAKRLKKYQPNTVGIVSKNILFLSFFRGKNTFKEIIDA</sequence>
<dbReference type="InterPro" id="IPR029044">
    <property type="entry name" value="Nucleotide-diphossugar_trans"/>
</dbReference>
<dbReference type="AlphaFoldDB" id="A0A5C6RX05"/>
<dbReference type="OrthoDB" id="9771846at2"/>
<dbReference type="PANTHER" id="PTHR43179:SF12">
    <property type="entry name" value="GALACTOFURANOSYLTRANSFERASE GLFT2"/>
    <property type="match status" value="1"/>
</dbReference>
<dbReference type="GO" id="GO:0016757">
    <property type="term" value="F:glycosyltransferase activity"/>
    <property type="evidence" value="ECO:0007669"/>
    <property type="project" value="UniProtKB-KW"/>
</dbReference>
<feature type="domain" description="Glycosyltransferase 2-like" evidence="4">
    <location>
        <begin position="6"/>
        <end position="182"/>
    </location>
</feature>
<dbReference type="EMBL" id="VOOS01000002">
    <property type="protein sequence ID" value="TXB66140.1"/>
    <property type="molecule type" value="Genomic_DNA"/>
</dbReference>
<name>A0A5C6RX05_9FLAO</name>
<dbReference type="SUPFAM" id="SSF53448">
    <property type="entry name" value="Nucleotide-diphospho-sugar transferases"/>
    <property type="match status" value="1"/>
</dbReference>
<comment type="caution">
    <text evidence="5">The sequence shown here is derived from an EMBL/GenBank/DDBJ whole genome shotgun (WGS) entry which is preliminary data.</text>
</comment>
<evidence type="ECO:0000256" key="2">
    <source>
        <dbReference type="ARBA" id="ARBA00022676"/>
    </source>
</evidence>
<evidence type="ECO:0000313" key="5">
    <source>
        <dbReference type="EMBL" id="TXB66140.1"/>
    </source>
</evidence>
<accession>A0A5C6RX05</accession>
<proteinExistence type="inferred from homology"/>
<protein>
    <submittedName>
        <fullName evidence="5">Glycosyltransferase family 2 protein</fullName>
    </submittedName>
</protein>
<keyword evidence="2" id="KW-0328">Glycosyltransferase</keyword>
<evidence type="ECO:0000259" key="4">
    <source>
        <dbReference type="Pfam" id="PF00535"/>
    </source>
</evidence>
<keyword evidence="3 5" id="KW-0808">Transferase</keyword>
<reference evidence="5 6" key="1">
    <citation type="submission" date="2019-08" db="EMBL/GenBank/DDBJ databases">
        <title>Genome of Vicingus serpentipes NCIMB 15042.</title>
        <authorList>
            <person name="Bowman J.P."/>
        </authorList>
    </citation>
    <scope>NUCLEOTIDE SEQUENCE [LARGE SCALE GENOMIC DNA]</scope>
    <source>
        <strain evidence="5 6">NCIMB 15042</strain>
    </source>
</reference>
<dbReference type="InterPro" id="IPR001173">
    <property type="entry name" value="Glyco_trans_2-like"/>
</dbReference>
<dbReference type="CDD" id="cd04186">
    <property type="entry name" value="GT_2_like_c"/>
    <property type="match status" value="1"/>
</dbReference>
<evidence type="ECO:0000313" key="6">
    <source>
        <dbReference type="Proteomes" id="UP000321721"/>
    </source>
</evidence>